<feature type="region of interest" description="Disordered" evidence="6">
    <location>
        <begin position="47"/>
        <end position="66"/>
    </location>
</feature>
<dbReference type="AlphaFoldDB" id="A0A8H6EWJ9"/>
<dbReference type="GO" id="GO:0005868">
    <property type="term" value="C:cytoplasmic dynein complex"/>
    <property type="evidence" value="ECO:0007669"/>
    <property type="project" value="TreeGrafter"/>
</dbReference>
<feature type="coiled-coil region" evidence="5">
    <location>
        <begin position="7"/>
        <end position="34"/>
    </location>
</feature>
<organism evidence="7 8">
    <name type="scientific">Dekkera bruxellensis</name>
    <name type="common">Brettanomyces custersii</name>
    <dbReference type="NCBI Taxonomy" id="5007"/>
    <lineage>
        <taxon>Eukaryota</taxon>
        <taxon>Fungi</taxon>
        <taxon>Dikarya</taxon>
        <taxon>Ascomycota</taxon>
        <taxon>Saccharomycotina</taxon>
        <taxon>Pichiomycetes</taxon>
        <taxon>Pichiales</taxon>
        <taxon>Pichiaceae</taxon>
        <taxon>Brettanomyces</taxon>
    </lineage>
</organism>
<accession>A0A8H6EWJ9</accession>
<evidence type="ECO:0000256" key="2">
    <source>
        <dbReference type="ARBA" id="ARBA00022490"/>
    </source>
</evidence>
<evidence type="ECO:0000256" key="4">
    <source>
        <dbReference type="ARBA" id="ARBA00022737"/>
    </source>
</evidence>
<dbReference type="Gene3D" id="2.130.10.10">
    <property type="entry name" value="YVTN repeat-like/Quinoprotein amine dehydrogenase"/>
    <property type="match status" value="2"/>
</dbReference>
<evidence type="ECO:0000256" key="6">
    <source>
        <dbReference type="SAM" id="MobiDB-lite"/>
    </source>
</evidence>
<keyword evidence="2" id="KW-0963">Cytoplasm</keyword>
<evidence type="ECO:0000256" key="3">
    <source>
        <dbReference type="ARBA" id="ARBA00022574"/>
    </source>
</evidence>
<dbReference type="PANTHER" id="PTHR12442">
    <property type="entry name" value="DYNEIN INTERMEDIATE CHAIN"/>
    <property type="match status" value="1"/>
</dbReference>
<dbReference type="InterPro" id="IPR050687">
    <property type="entry name" value="Dynein_IC"/>
</dbReference>
<dbReference type="InterPro" id="IPR036322">
    <property type="entry name" value="WD40_repeat_dom_sf"/>
</dbReference>
<dbReference type="GO" id="GO:0045503">
    <property type="term" value="F:dynein light chain binding"/>
    <property type="evidence" value="ECO:0007669"/>
    <property type="project" value="TreeGrafter"/>
</dbReference>
<gene>
    <name evidence="7" type="ORF">HII12_001788</name>
</gene>
<evidence type="ECO:0000256" key="5">
    <source>
        <dbReference type="SAM" id="Coils"/>
    </source>
</evidence>
<evidence type="ECO:0000313" key="8">
    <source>
        <dbReference type="Proteomes" id="UP000568158"/>
    </source>
</evidence>
<keyword evidence="3" id="KW-0853">WD repeat</keyword>
<dbReference type="InterPro" id="IPR015943">
    <property type="entry name" value="WD40/YVTN_repeat-like_dom_sf"/>
</dbReference>
<keyword evidence="4" id="KW-0677">Repeat</keyword>
<dbReference type="GO" id="GO:0010970">
    <property type="term" value="P:transport along microtubule"/>
    <property type="evidence" value="ECO:0007669"/>
    <property type="project" value="TreeGrafter"/>
</dbReference>
<keyword evidence="5" id="KW-0175">Coiled coil</keyword>
<dbReference type="GO" id="GO:0045504">
    <property type="term" value="F:dynein heavy chain binding"/>
    <property type="evidence" value="ECO:0007669"/>
    <property type="project" value="TreeGrafter"/>
</dbReference>
<feature type="compositionally biased region" description="Basic and acidic residues" evidence="6">
    <location>
        <begin position="55"/>
        <end position="66"/>
    </location>
</feature>
<dbReference type="Proteomes" id="UP000568158">
    <property type="component" value="Unassembled WGS sequence"/>
</dbReference>
<dbReference type="SMART" id="SM00320">
    <property type="entry name" value="WD40"/>
    <property type="match status" value="3"/>
</dbReference>
<dbReference type="EMBL" id="JABCYN010000022">
    <property type="protein sequence ID" value="KAF6013073.1"/>
    <property type="molecule type" value="Genomic_DNA"/>
</dbReference>
<evidence type="ECO:0008006" key="9">
    <source>
        <dbReference type="Google" id="ProtNLM"/>
    </source>
</evidence>
<evidence type="ECO:0000313" key="7">
    <source>
        <dbReference type="EMBL" id="KAF6013073.1"/>
    </source>
</evidence>
<comment type="subcellular location">
    <subcellularLocation>
        <location evidence="1">Cytoplasm</location>
    </subcellularLocation>
</comment>
<dbReference type="GO" id="GO:0005737">
    <property type="term" value="C:cytoplasm"/>
    <property type="evidence" value="ECO:0007669"/>
    <property type="project" value="UniProtKB-SubCell"/>
</dbReference>
<dbReference type="SUPFAM" id="SSF50978">
    <property type="entry name" value="WD40 repeat-like"/>
    <property type="match status" value="1"/>
</dbReference>
<sequence length="587" mass="65971">MDRKSLLEQKRAKLEELKKQRALREKEFQDETSQSLKSSNVYVNNIVEEALGSQEGKDNTEKNKDEGKEMVIDNSSSSNYQKTTANVISKTILHTSEENDKVCDPSLKVKIPLLTKAVDAENEKQNTTDSSSNRLDDQANDSKSKIYEAMKLSIEHELQKKYEQELKVRLSKITEEQENQIRKDNVNILKALQVPKDPLARNQERESRYAKPIAANCSVEELGNDIFTIDIPHFISKAFVLNANLKPTRAICSLDWSPFHHNLLLACYSFPGSTPVFPKSVLIVWDIDTRKAAFTFLSYATLTVAKFSTAKSNTLYAGGEDGKLYLWKFDSYSRYPTTSSEHNNDDGQISAVVAIYETVNSVYSVLANGNLFVYSLDLVSQLSEESLGIPSSKDIFVTACYADATTVIAGLATGHIYLKRLGKDTKSTLIYSPEKSSRPHLSLPVMSINYWNGVILAGLFNHKILILEPRASKKIIHVPYPVSDVQFRSEMRGETSFRQVSRLTSKNEFASLSCLNQIDFWNIAKHELDPIAQMKFKADETLNRMAWSQNGKTIVCGGLTGKIYLIEIADDSGETKDFHEHAIVTNA</sequence>
<reference evidence="7 8" key="1">
    <citation type="journal article" date="2020" name="Appl. Microbiol. Biotechnol.">
        <title>Targeted gene deletion in Brettanomyces bruxellensis with an expression-free CRISPR-Cas9 system.</title>
        <authorList>
            <person name="Varela C."/>
            <person name="Bartel C."/>
            <person name="Onetto C."/>
            <person name="Borneman A."/>
        </authorList>
    </citation>
    <scope>NUCLEOTIDE SEQUENCE [LARGE SCALE GENOMIC DNA]</scope>
    <source>
        <strain evidence="7 8">AWRI1613</strain>
    </source>
</reference>
<dbReference type="PANTHER" id="PTHR12442:SF22">
    <property type="entry name" value="CYTOPLASMIC DYNEIN 1 INTERMEDIATE CHAIN-RELATED"/>
    <property type="match status" value="1"/>
</dbReference>
<evidence type="ECO:0000256" key="1">
    <source>
        <dbReference type="ARBA" id="ARBA00004496"/>
    </source>
</evidence>
<feature type="region of interest" description="Disordered" evidence="6">
    <location>
        <begin position="120"/>
        <end position="141"/>
    </location>
</feature>
<dbReference type="InterPro" id="IPR001680">
    <property type="entry name" value="WD40_rpt"/>
</dbReference>
<name>A0A8H6EWJ9_DEKBR</name>
<protein>
    <recommendedName>
        <fullName evidence="9">Dynein intermediate chain</fullName>
    </recommendedName>
</protein>
<comment type="caution">
    <text evidence="7">The sequence shown here is derived from an EMBL/GenBank/DDBJ whole genome shotgun (WGS) entry which is preliminary data.</text>
</comment>
<proteinExistence type="predicted"/>